<dbReference type="Pfam" id="PF04290">
    <property type="entry name" value="DctQ"/>
    <property type="match status" value="1"/>
</dbReference>
<reference evidence="11 12" key="1">
    <citation type="submission" date="2013-10" db="EMBL/GenBank/DDBJ databases">
        <authorList>
            <person name="Wang G."/>
            <person name="Zhuang W."/>
        </authorList>
    </citation>
    <scope>NUCLEOTIDE SEQUENCE [LARGE SCALE GENOMIC DNA]</scope>
    <source>
        <strain evidence="11 12">DSM 20118</strain>
    </source>
</reference>
<feature type="transmembrane region" description="Helical" evidence="9">
    <location>
        <begin position="85"/>
        <end position="108"/>
    </location>
</feature>
<dbReference type="InterPro" id="IPR055348">
    <property type="entry name" value="DctQ"/>
</dbReference>
<evidence type="ECO:0000256" key="1">
    <source>
        <dbReference type="ARBA" id="ARBA00004429"/>
    </source>
</evidence>
<evidence type="ECO:0000313" key="11">
    <source>
        <dbReference type="EMBL" id="KGM01865.1"/>
    </source>
</evidence>
<dbReference type="STRING" id="1408250.Q760_16955"/>
<name>A0A0A0B4V7_9CELL</name>
<keyword evidence="12" id="KW-1185">Reference proteome</keyword>
<feature type="transmembrane region" description="Helical" evidence="9">
    <location>
        <begin position="12"/>
        <end position="32"/>
    </location>
</feature>
<feature type="transmembrane region" description="Helical" evidence="9">
    <location>
        <begin position="47"/>
        <end position="64"/>
    </location>
</feature>
<dbReference type="AlphaFoldDB" id="A0A0A0B4V7"/>
<dbReference type="InterPro" id="IPR007387">
    <property type="entry name" value="TRAP_DctQ"/>
</dbReference>
<feature type="domain" description="Tripartite ATP-independent periplasmic transporters DctQ component" evidence="10">
    <location>
        <begin position="24"/>
        <end position="153"/>
    </location>
</feature>
<dbReference type="Proteomes" id="UP000029833">
    <property type="component" value="Unassembled WGS sequence"/>
</dbReference>
<evidence type="ECO:0000256" key="7">
    <source>
        <dbReference type="ARBA" id="ARBA00023136"/>
    </source>
</evidence>
<dbReference type="GO" id="GO:0015740">
    <property type="term" value="P:C4-dicarboxylate transport"/>
    <property type="evidence" value="ECO:0007669"/>
    <property type="project" value="TreeGrafter"/>
</dbReference>
<evidence type="ECO:0000259" key="10">
    <source>
        <dbReference type="Pfam" id="PF04290"/>
    </source>
</evidence>
<evidence type="ECO:0000256" key="4">
    <source>
        <dbReference type="ARBA" id="ARBA00022519"/>
    </source>
</evidence>
<organism evidence="11 12">
    <name type="scientific">Cellulomonas cellasea DSM 20118</name>
    <dbReference type="NCBI Taxonomy" id="1408250"/>
    <lineage>
        <taxon>Bacteria</taxon>
        <taxon>Bacillati</taxon>
        <taxon>Actinomycetota</taxon>
        <taxon>Actinomycetes</taxon>
        <taxon>Micrococcales</taxon>
        <taxon>Cellulomonadaceae</taxon>
        <taxon>Cellulomonas</taxon>
    </lineage>
</organism>
<keyword evidence="4" id="KW-0997">Cell inner membrane</keyword>
<dbReference type="EMBL" id="AXNT01000078">
    <property type="protein sequence ID" value="KGM01865.1"/>
    <property type="molecule type" value="Genomic_DNA"/>
</dbReference>
<dbReference type="PANTHER" id="PTHR35011:SF2">
    <property type="entry name" value="2,3-DIKETO-L-GULONATE TRAP TRANSPORTER SMALL PERMEASE PROTEIN YIAM"/>
    <property type="match status" value="1"/>
</dbReference>
<comment type="caution">
    <text evidence="11">The sequence shown here is derived from an EMBL/GenBank/DDBJ whole genome shotgun (WGS) entry which is preliminary data.</text>
</comment>
<evidence type="ECO:0000256" key="6">
    <source>
        <dbReference type="ARBA" id="ARBA00022989"/>
    </source>
</evidence>
<evidence type="ECO:0000256" key="5">
    <source>
        <dbReference type="ARBA" id="ARBA00022692"/>
    </source>
</evidence>
<keyword evidence="6 9" id="KW-1133">Transmembrane helix</keyword>
<dbReference type="OrthoDB" id="2085311at2"/>
<dbReference type="RefSeq" id="WP_034630861.1">
    <property type="nucleotide sequence ID" value="NZ_AXNT01000078.1"/>
</dbReference>
<dbReference type="GO" id="GO:0005886">
    <property type="term" value="C:plasma membrane"/>
    <property type="evidence" value="ECO:0007669"/>
    <property type="project" value="UniProtKB-SubCell"/>
</dbReference>
<gene>
    <name evidence="11" type="ORF">Q760_16955</name>
</gene>
<sequence>MTVVKNALDRALTWVCVALFAALVLDVTWQVFARQVLDSPSAWSEELAKYLFIWLGLFGAALVFGERGHIAVDIAVARAPGRVQLVASVLAQLAILAFTLLTLVWGGYRISALAWDQTLTGLPVNVGWLYLALPLAGVLTAFYTVYHLIRIITGAELAVDPDAELEIS</sequence>
<dbReference type="PANTHER" id="PTHR35011">
    <property type="entry name" value="2,3-DIKETO-L-GULONATE TRAP TRANSPORTER SMALL PERMEASE PROTEIN YIAM"/>
    <property type="match status" value="1"/>
</dbReference>
<comment type="subcellular location">
    <subcellularLocation>
        <location evidence="1">Cell inner membrane</location>
        <topology evidence="1">Multi-pass membrane protein</topology>
    </subcellularLocation>
</comment>
<keyword evidence="3" id="KW-1003">Cell membrane</keyword>
<keyword evidence="2" id="KW-0813">Transport</keyword>
<feature type="transmembrane region" description="Helical" evidence="9">
    <location>
        <begin position="128"/>
        <end position="149"/>
    </location>
</feature>
<evidence type="ECO:0000256" key="8">
    <source>
        <dbReference type="ARBA" id="ARBA00038436"/>
    </source>
</evidence>
<proteinExistence type="inferred from homology"/>
<evidence type="ECO:0000256" key="2">
    <source>
        <dbReference type="ARBA" id="ARBA00022448"/>
    </source>
</evidence>
<evidence type="ECO:0000256" key="3">
    <source>
        <dbReference type="ARBA" id="ARBA00022475"/>
    </source>
</evidence>
<dbReference type="GO" id="GO:0022857">
    <property type="term" value="F:transmembrane transporter activity"/>
    <property type="evidence" value="ECO:0007669"/>
    <property type="project" value="TreeGrafter"/>
</dbReference>
<keyword evidence="5 9" id="KW-0812">Transmembrane</keyword>
<keyword evidence="7 9" id="KW-0472">Membrane</keyword>
<protein>
    <recommendedName>
        <fullName evidence="10">Tripartite ATP-independent periplasmic transporters DctQ component domain-containing protein</fullName>
    </recommendedName>
</protein>
<evidence type="ECO:0000313" key="12">
    <source>
        <dbReference type="Proteomes" id="UP000029833"/>
    </source>
</evidence>
<comment type="similarity">
    <text evidence="8">Belongs to the TRAP transporter small permease family.</text>
</comment>
<evidence type="ECO:0000256" key="9">
    <source>
        <dbReference type="SAM" id="Phobius"/>
    </source>
</evidence>
<accession>A0A0A0B4V7</accession>